<reference evidence="1 2" key="1">
    <citation type="journal article" date="2015" name="Stand. Genomic Sci.">
        <title>Genomic Encyclopedia of Bacterial and Archaeal Type Strains, Phase III: the genomes of soil and plant-associated and newly described type strains.</title>
        <authorList>
            <person name="Whitman W.B."/>
            <person name="Woyke T."/>
            <person name="Klenk H.P."/>
            <person name="Zhou Y."/>
            <person name="Lilburn T.G."/>
            <person name="Beck B.J."/>
            <person name="De Vos P."/>
            <person name="Vandamme P."/>
            <person name="Eisen J.A."/>
            <person name="Garrity G."/>
            <person name="Hugenholtz P."/>
            <person name="Kyrpides N.C."/>
        </authorList>
    </citation>
    <scope>NUCLEOTIDE SEQUENCE [LARGE SCALE GENOMIC DNA]</scope>
    <source>
        <strain evidence="1 2">CGMCC 1.2546</strain>
    </source>
</reference>
<dbReference type="AlphaFoldDB" id="A0A562P8T4"/>
<dbReference type="RefSeq" id="WP_145714902.1">
    <property type="nucleotide sequence ID" value="NZ_BSPF01000121.1"/>
</dbReference>
<name>A0A562P8T4_9HYPH</name>
<dbReference type="EMBL" id="VLKT01000006">
    <property type="protein sequence ID" value="TWI40799.1"/>
    <property type="molecule type" value="Genomic_DNA"/>
</dbReference>
<dbReference type="Proteomes" id="UP000317122">
    <property type="component" value="Unassembled WGS sequence"/>
</dbReference>
<protein>
    <recommendedName>
        <fullName evidence="3">NIPSNAP protein</fullName>
    </recommendedName>
</protein>
<sequence>MNKIVEILLYTLKSGTGPEFHKIMIEVSVPLHRNNSIDVVSFGNSLHDPDGYYLVRAYDSLDHLNSSQQVFYDSDAWRNGPRTDIVERISTSLKSVLELNHEALEALRRSAS</sequence>
<keyword evidence="2" id="KW-1185">Reference proteome</keyword>
<evidence type="ECO:0000313" key="2">
    <source>
        <dbReference type="Proteomes" id="UP000317122"/>
    </source>
</evidence>
<dbReference type="OrthoDB" id="9809695at2"/>
<accession>A0A562P8T4</accession>
<evidence type="ECO:0008006" key="3">
    <source>
        <dbReference type="Google" id="ProtNLM"/>
    </source>
</evidence>
<organism evidence="1 2">
    <name type="scientific">Mesorhizobium tianshanense</name>
    <dbReference type="NCBI Taxonomy" id="39844"/>
    <lineage>
        <taxon>Bacteria</taxon>
        <taxon>Pseudomonadati</taxon>
        <taxon>Pseudomonadota</taxon>
        <taxon>Alphaproteobacteria</taxon>
        <taxon>Hyphomicrobiales</taxon>
        <taxon>Phyllobacteriaceae</taxon>
        <taxon>Mesorhizobium</taxon>
    </lineage>
</organism>
<dbReference type="Gene3D" id="3.30.70.100">
    <property type="match status" value="1"/>
</dbReference>
<dbReference type="SUPFAM" id="SSF54909">
    <property type="entry name" value="Dimeric alpha+beta barrel"/>
    <property type="match status" value="1"/>
</dbReference>
<comment type="caution">
    <text evidence="1">The sequence shown here is derived from an EMBL/GenBank/DDBJ whole genome shotgun (WGS) entry which is preliminary data.</text>
</comment>
<evidence type="ECO:0000313" key="1">
    <source>
        <dbReference type="EMBL" id="TWI40799.1"/>
    </source>
</evidence>
<proteinExistence type="predicted"/>
<gene>
    <name evidence="1" type="ORF">IQ26_01220</name>
</gene>
<dbReference type="InterPro" id="IPR011008">
    <property type="entry name" value="Dimeric_a/b-barrel"/>
</dbReference>